<dbReference type="Proteomes" id="UP000197138">
    <property type="component" value="Unassembled WGS sequence"/>
</dbReference>
<dbReference type="SUPFAM" id="SSF53756">
    <property type="entry name" value="UDP-Glycosyltransferase/glycogen phosphorylase"/>
    <property type="match status" value="1"/>
</dbReference>
<reference evidence="6" key="2">
    <citation type="submission" date="2017-06" db="EMBL/GenBank/DDBJ databases">
        <title>The pomegranate genome and the genomics of punicalagin biosynthesis.</title>
        <authorList>
            <person name="Xu C."/>
        </authorList>
    </citation>
    <scope>NUCLEOTIDE SEQUENCE [LARGE SCALE GENOMIC DNA]</scope>
    <source>
        <tissue evidence="6">Fresh leaf</tissue>
    </source>
</reference>
<dbReference type="InterPro" id="IPR002213">
    <property type="entry name" value="UDP_glucos_trans"/>
</dbReference>
<evidence type="ECO:0000256" key="3">
    <source>
        <dbReference type="ARBA" id="ARBA00022679"/>
    </source>
</evidence>
<dbReference type="InterPro" id="IPR035595">
    <property type="entry name" value="UDP_glycos_trans_CS"/>
</dbReference>
<name>A0A218X343_PUNGR</name>
<evidence type="ECO:0000256" key="2">
    <source>
        <dbReference type="ARBA" id="ARBA00022676"/>
    </source>
</evidence>
<evidence type="ECO:0000313" key="7">
    <source>
        <dbReference type="EMBL" id="PKI33546.1"/>
    </source>
</evidence>
<comment type="caution">
    <text evidence="6">The sequence shown here is derived from an EMBL/GenBank/DDBJ whole genome shotgun (WGS) entry which is preliminary data.</text>
</comment>
<dbReference type="PANTHER" id="PTHR48047:SF45">
    <property type="entry name" value="SCOPOLETIN GLUCOSYLTRANSFERASE-LIKE"/>
    <property type="match status" value="1"/>
</dbReference>
<dbReference type="STRING" id="22663.A0A218X343"/>
<proteinExistence type="inferred from homology"/>
<evidence type="ECO:0000256" key="5">
    <source>
        <dbReference type="RuleBase" id="RU362057"/>
    </source>
</evidence>
<evidence type="ECO:0000313" key="8">
    <source>
        <dbReference type="Proteomes" id="UP000197138"/>
    </source>
</evidence>
<dbReference type="FunFam" id="3.40.50.2000:FF:000071">
    <property type="entry name" value="Glycosyltransferase"/>
    <property type="match status" value="1"/>
</dbReference>
<dbReference type="GeneID" id="116195835"/>
<keyword evidence="9" id="KW-1185">Reference proteome</keyword>
<dbReference type="CDD" id="cd03784">
    <property type="entry name" value="GT1_Gtf-like"/>
    <property type="match status" value="1"/>
</dbReference>
<gene>
    <name evidence="6" type="ORF">CDL15_Pgr003390</name>
    <name evidence="7" type="ORF">CRG98_046102</name>
</gene>
<dbReference type="OrthoDB" id="5835829at2759"/>
<dbReference type="AlphaFoldDB" id="A0A218X343"/>
<sequence length="492" mass="55374">MANEGETNDTKSTTSKLHIFFFPFPSKGHTIPMIDMAKLFSSRGVKSTLISTPHNEPSFLRSIERTQKLGFDIGVVTVKLPLEKVGLPEHCQILDSTNSPDMINKYWMAIRMLDKQLEKLIKEHCPACVITDTFLPWTVDVAAKFGIPRLAFHGTSHFAMCALECTRLYKPHLNISSDSEPFVIPNFPGEITMTRAQLPDFIKEDTEFSKLYIEMMESELRSYGVIMNSFKELEPVYTDHYRDVLGRRSWRVGPVLLCNQDTEDKLQRGTRATIGEDSCLKWLDSREAGSVVYICFGSRTDFSASQLHEIAEGLEASRQPFVWVVKKDESVEEGKEEWLPQGYEERMQGKGLIIRGWAPQVLILHHKAVSGFVTHCGWNSTLEGITAGVRMVTWPVAAEQFCNEKLITEVLRIGVPVGAKQWMVKVGDSVESEKVEKAVKRIMIGDEAEEMRVRAIELSKIAKKAVEEGGSSHSDLTALLEELKSPKKVGCS</sequence>
<dbReference type="Proteomes" id="UP000233551">
    <property type="component" value="Unassembled WGS sequence"/>
</dbReference>
<dbReference type="EC" id="2.4.1.-" evidence="5"/>
<comment type="similarity">
    <text evidence="1 4">Belongs to the UDP-glycosyltransferase family.</text>
</comment>
<evidence type="ECO:0000313" key="9">
    <source>
        <dbReference type="Proteomes" id="UP000233551"/>
    </source>
</evidence>
<keyword evidence="3 4" id="KW-0808">Transferase</keyword>
<dbReference type="Pfam" id="PF00201">
    <property type="entry name" value="UDPGT"/>
    <property type="match status" value="1"/>
</dbReference>
<dbReference type="GO" id="GO:0035251">
    <property type="term" value="F:UDP-glucosyltransferase activity"/>
    <property type="evidence" value="ECO:0007669"/>
    <property type="project" value="TreeGrafter"/>
</dbReference>
<dbReference type="EMBL" id="MTKT01002492">
    <property type="protein sequence ID" value="OWM79218.1"/>
    <property type="molecule type" value="Genomic_DNA"/>
</dbReference>
<dbReference type="PROSITE" id="PS00375">
    <property type="entry name" value="UDPGT"/>
    <property type="match status" value="1"/>
</dbReference>
<evidence type="ECO:0000313" key="6">
    <source>
        <dbReference type="EMBL" id="OWM79218.1"/>
    </source>
</evidence>
<accession>A0A218X343</accession>
<protein>
    <recommendedName>
        <fullName evidence="5">Glycosyltransferase</fullName>
        <ecNumber evidence="5">2.4.1.-</ecNumber>
    </recommendedName>
</protein>
<dbReference type="PANTHER" id="PTHR48047">
    <property type="entry name" value="GLYCOSYLTRANSFERASE"/>
    <property type="match status" value="1"/>
</dbReference>
<dbReference type="Gene3D" id="3.40.50.2000">
    <property type="entry name" value="Glycogen Phosphorylase B"/>
    <property type="match status" value="2"/>
</dbReference>
<reference evidence="7 9" key="3">
    <citation type="submission" date="2017-11" db="EMBL/GenBank/DDBJ databases">
        <title>De-novo sequencing of pomegranate (Punica granatum L.) genome.</title>
        <authorList>
            <person name="Akparov Z."/>
            <person name="Amiraslanov A."/>
            <person name="Hajiyeva S."/>
            <person name="Abbasov M."/>
            <person name="Kaur K."/>
            <person name="Hamwieh A."/>
            <person name="Solovyev V."/>
            <person name="Salamov A."/>
            <person name="Braich B."/>
            <person name="Kosarev P."/>
            <person name="Mahmoud A."/>
            <person name="Hajiyev E."/>
            <person name="Babayeva S."/>
            <person name="Izzatullayeva V."/>
            <person name="Mammadov A."/>
            <person name="Mammadov A."/>
            <person name="Sharifova S."/>
            <person name="Ojaghi J."/>
            <person name="Eynullazada K."/>
            <person name="Bayramov B."/>
            <person name="Abdulazimova A."/>
            <person name="Shahmuradov I."/>
        </authorList>
    </citation>
    <scope>NUCLEOTIDE SEQUENCE [LARGE SCALE GENOMIC DNA]</scope>
    <source>
        <strain evidence="7">AG2017</strain>
        <strain evidence="9">cv. AG2017</strain>
        <tissue evidence="7">Leaf</tissue>
    </source>
</reference>
<evidence type="ECO:0000256" key="1">
    <source>
        <dbReference type="ARBA" id="ARBA00009995"/>
    </source>
</evidence>
<dbReference type="EMBL" id="PGOL01006560">
    <property type="protein sequence ID" value="PKI33546.1"/>
    <property type="molecule type" value="Genomic_DNA"/>
</dbReference>
<reference evidence="8" key="1">
    <citation type="journal article" date="2017" name="Plant J.">
        <title>The pomegranate (Punica granatum L.) genome and the genomics of punicalagin biosynthesis.</title>
        <authorList>
            <person name="Qin G."/>
            <person name="Xu C."/>
            <person name="Ming R."/>
            <person name="Tang H."/>
            <person name="Guyot R."/>
            <person name="Kramer E.M."/>
            <person name="Hu Y."/>
            <person name="Yi X."/>
            <person name="Qi Y."/>
            <person name="Xu X."/>
            <person name="Gao Z."/>
            <person name="Pan H."/>
            <person name="Jian J."/>
            <person name="Tian Y."/>
            <person name="Yue Z."/>
            <person name="Xu Y."/>
        </authorList>
    </citation>
    <scope>NUCLEOTIDE SEQUENCE [LARGE SCALE GENOMIC DNA]</scope>
    <source>
        <strain evidence="8">cv. Dabenzi</strain>
    </source>
</reference>
<dbReference type="FunFam" id="3.40.50.2000:FF:000047">
    <property type="entry name" value="Glycosyltransferase"/>
    <property type="match status" value="1"/>
</dbReference>
<evidence type="ECO:0000256" key="4">
    <source>
        <dbReference type="RuleBase" id="RU003718"/>
    </source>
</evidence>
<organism evidence="6 8">
    <name type="scientific">Punica granatum</name>
    <name type="common">Pomegranate</name>
    <dbReference type="NCBI Taxonomy" id="22663"/>
    <lineage>
        <taxon>Eukaryota</taxon>
        <taxon>Viridiplantae</taxon>
        <taxon>Streptophyta</taxon>
        <taxon>Embryophyta</taxon>
        <taxon>Tracheophyta</taxon>
        <taxon>Spermatophyta</taxon>
        <taxon>Magnoliopsida</taxon>
        <taxon>eudicotyledons</taxon>
        <taxon>Gunneridae</taxon>
        <taxon>Pentapetalae</taxon>
        <taxon>rosids</taxon>
        <taxon>malvids</taxon>
        <taxon>Myrtales</taxon>
        <taxon>Lythraceae</taxon>
        <taxon>Punica</taxon>
    </lineage>
</organism>
<keyword evidence="2 4" id="KW-0328">Glycosyltransferase</keyword>